<dbReference type="Proteomes" id="UP000595197">
    <property type="component" value="Chromosome"/>
</dbReference>
<keyword evidence="3" id="KW-1185">Reference proteome</keyword>
<name>A0ABX7B2R0_9PROT</name>
<gene>
    <name evidence="2" type="ORF">IGS68_21715</name>
</gene>
<dbReference type="InterPro" id="IPR011008">
    <property type="entry name" value="Dimeric_a/b-barrel"/>
</dbReference>
<dbReference type="InterPro" id="IPR009799">
    <property type="entry name" value="EthD_dom"/>
</dbReference>
<dbReference type="NCBIfam" id="TIGR02118">
    <property type="entry name" value="EthD family reductase"/>
    <property type="match status" value="1"/>
</dbReference>
<reference evidence="2" key="1">
    <citation type="submission" date="2021-02" db="EMBL/GenBank/DDBJ databases">
        <title>Skermanella TT6 skin isolate.</title>
        <authorList>
            <person name="Lee K."/>
            <person name="Ganzorig M."/>
        </authorList>
    </citation>
    <scope>NUCLEOTIDE SEQUENCE</scope>
    <source>
        <strain evidence="2">TT6</strain>
    </source>
</reference>
<evidence type="ECO:0000313" key="3">
    <source>
        <dbReference type="Proteomes" id="UP000595197"/>
    </source>
</evidence>
<dbReference type="RefSeq" id="WP_201073773.1">
    <property type="nucleotide sequence ID" value="NZ_CP067420.1"/>
</dbReference>
<evidence type="ECO:0000313" key="2">
    <source>
        <dbReference type="EMBL" id="QQP88615.1"/>
    </source>
</evidence>
<dbReference type="PANTHER" id="PTHR40260">
    <property type="entry name" value="BLR8190 PROTEIN"/>
    <property type="match status" value="1"/>
</dbReference>
<accession>A0ABX7B2R0</accession>
<dbReference type="SUPFAM" id="SSF54909">
    <property type="entry name" value="Dimeric alpha+beta barrel"/>
    <property type="match status" value="1"/>
</dbReference>
<protein>
    <submittedName>
        <fullName evidence="2">EthD family reductase</fullName>
    </submittedName>
</protein>
<dbReference type="Pfam" id="PF07110">
    <property type="entry name" value="EthD"/>
    <property type="match status" value="1"/>
</dbReference>
<sequence length="105" mass="11441">MFTLALLLYRKPGTTTEQYQNYWHDVHGPIAAKIPGLRGYVQKHVQPDAEGNVPVDGIAELTFDSADAQQAGFASPEGKAALDDVANFADTSRVVAFPVEVRRIV</sequence>
<feature type="domain" description="EthD" evidence="1">
    <location>
        <begin position="11"/>
        <end position="92"/>
    </location>
</feature>
<dbReference type="PANTHER" id="PTHR40260:SF2">
    <property type="entry name" value="BLR8190 PROTEIN"/>
    <property type="match status" value="1"/>
</dbReference>
<proteinExistence type="predicted"/>
<dbReference type="EMBL" id="CP067420">
    <property type="protein sequence ID" value="QQP88615.1"/>
    <property type="molecule type" value="Genomic_DNA"/>
</dbReference>
<dbReference type="Gene3D" id="3.30.70.100">
    <property type="match status" value="1"/>
</dbReference>
<evidence type="ECO:0000259" key="1">
    <source>
        <dbReference type="Pfam" id="PF07110"/>
    </source>
</evidence>
<organism evidence="2 3">
    <name type="scientific">Skermanella cutis</name>
    <dbReference type="NCBI Taxonomy" id="2775420"/>
    <lineage>
        <taxon>Bacteria</taxon>
        <taxon>Pseudomonadati</taxon>
        <taxon>Pseudomonadota</taxon>
        <taxon>Alphaproteobacteria</taxon>
        <taxon>Rhodospirillales</taxon>
        <taxon>Azospirillaceae</taxon>
        <taxon>Skermanella</taxon>
    </lineage>
</organism>